<dbReference type="AlphaFoldDB" id="A0A508SST3"/>
<dbReference type="PANTHER" id="PTHR42796">
    <property type="entry name" value="FUMARYLACETOACETATE HYDROLASE DOMAIN-CONTAINING PROTEIN 2A-RELATED"/>
    <property type="match status" value="1"/>
</dbReference>
<dbReference type="EC" id="4.3.2.3" evidence="4"/>
<evidence type="ECO:0000256" key="1">
    <source>
        <dbReference type="ARBA" id="ARBA00010211"/>
    </source>
</evidence>
<dbReference type="Gene3D" id="3.90.850.10">
    <property type="entry name" value="Fumarylacetoacetase-like, C-terminal domain"/>
    <property type="match status" value="1"/>
</dbReference>
<comment type="similarity">
    <text evidence="1">Belongs to the FAH family.</text>
</comment>
<gene>
    <name evidence="4" type="ORF">CI1B_09400</name>
</gene>
<dbReference type="InterPro" id="IPR011234">
    <property type="entry name" value="Fumarylacetoacetase-like_C"/>
</dbReference>
<evidence type="ECO:0000256" key="2">
    <source>
        <dbReference type="ARBA" id="ARBA00022723"/>
    </source>
</evidence>
<protein>
    <submittedName>
        <fullName evidence="4">Ureidoglycolate lyase</fullName>
        <ecNumber evidence="4">4.3.2.3</ecNumber>
    </submittedName>
</protein>
<dbReference type="GO" id="GO:0046872">
    <property type="term" value="F:metal ion binding"/>
    <property type="evidence" value="ECO:0007669"/>
    <property type="project" value="UniProtKB-KW"/>
</dbReference>
<keyword evidence="4" id="KW-0456">Lyase</keyword>
<organism evidence="4 5">
    <name type="scientific">Bradyrhizobium ivorense</name>
    <dbReference type="NCBI Taxonomy" id="2511166"/>
    <lineage>
        <taxon>Bacteria</taxon>
        <taxon>Pseudomonadati</taxon>
        <taxon>Pseudomonadota</taxon>
        <taxon>Alphaproteobacteria</taxon>
        <taxon>Hyphomicrobiales</taxon>
        <taxon>Nitrobacteraceae</taxon>
        <taxon>Bradyrhizobium</taxon>
    </lineage>
</organism>
<evidence type="ECO:0000259" key="3">
    <source>
        <dbReference type="Pfam" id="PF01557"/>
    </source>
</evidence>
<dbReference type="SUPFAM" id="SSF56529">
    <property type="entry name" value="FAH"/>
    <property type="match status" value="1"/>
</dbReference>
<dbReference type="InterPro" id="IPR036663">
    <property type="entry name" value="Fumarylacetoacetase_C_sf"/>
</dbReference>
<keyword evidence="2" id="KW-0479">Metal-binding</keyword>
<feature type="domain" description="Fumarylacetoacetase-like C-terminal" evidence="3">
    <location>
        <begin position="86"/>
        <end position="274"/>
    </location>
</feature>
<evidence type="ECO:0000313" key="5">
    <source>
        <dbReference type="Proteomes" id="UP000328092"/>
    </source>
</evidence>
<dbReference type="GO" id="GO:0044281">
    <property type="term" value="P:small molecule metabolic process"/>
    <property type="evidence" value="ECO:0007669"/>
    <property type="project" value="UniProtKB-ARBA"/>
</dbReference>
<dbReference type="PANTHER" id="PTHR42796:SF4">
    <property type="entry name" value="FUMARYLACETOACETATE HYDROLASE DOMAIN-CONTAINING PROTEIN 2A"/>
    <property type="match status" value="1"/>
</dbReference>
<dbReference type="GO" id="GO:0050385">
    <property type="term" value="F:ureidoglycolate lyase activity"/>
    <property type="evidence" value="ECO:0007669"/>
    <property type="project" value="UniProtKB-EC"/>
</dbReference>
<proteinExistence type="inferred from homology"/>
<reference evidence="4" key="1">
    <citation type="submission" date="2019-02" db="EMBL/GenBank/DDBJ databases">
        <authorList>
            <person name="Pothier F.J."/>
        </authorList>
    </citation>
    <scope>NUCLEOTIDE SEQUENCE</scope>
    <source>
        <strain evidence="4">CI-1B</strain>
    </source>
</reference>
<keyword evidence="5" id="KW-1185">Reference proteome</keyword>
<comment type="caution">
    <text evidence="4">The sequence shown here is derived from an EMBL/GenBank/DDBJ whole genome shotgun (WGS) entry which is preliminary data.</text>
</comment>
<dbReference type="EMBL" id="CAADFC020000004">
    <property type="protein sequence ID" value="VIO65832.1"/>
    <property type="molecule type" value="Genomic_DNA"/>
</dbReference>
<dbReference type="OrthoDB" id="9780293at2"/>
<dbReference type="Proteomes" id="UP000328092">
    <property type="component" value="Unassembled WGS sequence"/>
</dbReference>
<sequence length="315" mass="34470">MKLVYFDDFKLGVLKGDAVVDVSAEVKDIPHIGPGDLMNGLIEHWGSYMPRLEAAVARGTGVPLSGIRIRPPVPGPRTIDCMAVNYMEDGTRSAPAPINAFHKSPSAIIGHGDTMVLPDVPATIFEGEAEMAAVIGRKCSHVSEAEAMSYVFGYMNFVDGSARGLPPSNNVFFQTKSRDTFAPIGPYLVTSDEIKDPQSLQIRLWNNGVLMQNFNTDDMGHKIAKCIAWLSSIHTLLPGDIVATGTNHRGLNPFMDGDTIELETEGLGRLRFGVKDELKRGWARKTRLQIHEEVSEKTPGAYPDYTPQLTGKYAK</sequence>
<dbReference type="InterPro" id="IPR051121">
    <property type="entry name" value="FAH"/>
</dbReference>
<accession>A0A508SST3</accession>
<dbReference type="Pfam" id="PF01557">
    <property type="entry name" value="FAA_hydrolase"/>
    <property type="match status" value="1"/>
</dbReference>
<name>A0A508SST3_9BRAD</name>
<evidence type="ECO:0000313" key="4">
    <source>
        <dbReference type="EMBL" id="VIO65832.1"/>
    </source>
</evidence>
<dbReference type="RefSeq" id="WP_139857624.1">
    <property type="nucleotide sequence ID" value="NZ_CAADFC020000004.1"/>
</dbReference>